<sequence length="161" mass="19184">MSRKDSIYQRLIENKIGDITEYRAKEDRTGTEELLKAVMDYYERDKESIAEFTEYFRYHIAENIWDEFSARLFSLEEFKEDRLVGLSILLMRDTNSIECIKFGMLLTQLYILDNVPAAFKIVADLAVLDEFYDLGIKILKNVRIFPVIRDSIDRKRDYEIR</sequence>
<evidence type="ECO:0008006" key="3">
    <source>
        <dbReference type="Google" id="ProtNLM"/>
    </source>
</evidence>
<dbReference type="Proteomes" id="UP000254777">
    <property type="component" value="Unassembled WGS sequence"/>
</dbReference>
<protein>
    <recommendedName>
        <fullName evidence="3">DNA alkylation repair enzyme</fullName>
    </recommendedName>
</protein>
<accession>A0A379DEH6</accession>
<gene>
    <name evidence="1" type="ORF">NCTC11088_02134</name>
</gene>
<evidence type="ECO:0000313" key="1">
    <source>
        <dbReference type="EMBL" id="SUB76317.1"/>
    </source>
</evidence>
<reference evidence="1 2" key="1">
    <citation type="submission" date="2018-06" db="EMBL/GenBank/DDBJ databases">
        <authorList>
            <consortium name="Pathogen Informatics"/>
            <person name="Doyle S."/>
        </authorList>
    </citation>
    <scope>NUCLEOTIDE SEQUENCE [LARGE SCALE GENOMIC DNA]</scope>
    <source>
        <strain evidence="1 2">NCTC11088</strain>
    </source>
</reference>
<dbReference type="RefSeq" id="WP_004822264.1">
    <property type="nucleotide sequence ID" value="NZ_UGTH01000001.1"/>
</dbReference>
<dbReference type="EMBL" id="UGTH01000001">
    <property type="protein sequence ID" value="SUB76317.1"/>
    <property type="molecule type" value="Genomic_DNA"/>
</dbReference>
<proteinExistence type="predicted"/>
<organism evidence="1 2">
    <name type="scientific">Peptoniphilus indolicus</name>
    <dbReference type="NCBI Taxonomy" id="33030"/>
    <lineage>
        <taxon>Bacteria</taxon>
        <taxon>Bacillati</taxon>
        <taxon>Bacillota</taxon>
        <taxon>Tissierellia</taxon>
        <taxon>Tissierellales</taxon>
        <taxon>Peptoniphilaceae</taxon>
        <taxon>Peptoniphilus</taxon>
    </lineage>
</organism>
<dbReference type="AlphaFoldDB" id="A0A379DEH6"/>
<evidence type="ECO:0000313" key="2">
    <source>
        <dbReference type="Proteomes" id="UP000254777"/>
    </source>
</evidence>
<name>A0A379DEH6_9FIRM</name>